<dbReference type="GO" id="GO:0008270">
    <property type="term" value="F:zinc ion binding"/>
    <property type="evidence" value="ECO:0007669"/>
    <property type="project" value="UniProtKB-KW"/>
</dbReference>
<name>A0AAU7YU77_ERISI</name>
<protein>
    <submittedName>
        <fullName evidence="8">MuRF1</fullName>
    </submittedName>
</protein>
<dbReference type="InterPro" id="IPR027370">
    <property type="entry name" value="Znf-RING_euk"/>
</dbReference>
<dbReference type="Pfam" id="PF13445">
    <property type="entry name" value="zf-RING_UBOX"/>
    <property type="match status" value="1"/>
</dbReference>
<dbReference type="SMART" id="SM00184">
    <property type="entry name" value="RING"/>
    <property type="match status" value="1"/>
</dbReference>
<evidence type="ECO:0000313" key="8">
    <source>
        <dbReference type="EMBL" id="XCB13555.1"/>
    </source>
</evidence>
<dbReference type="InterPro" id="IPR013083">
    <property type="entry name" value="Znf_RING/FYVE/PHD"/>
</dbReference>
<dbReference type="InterPro" id="IPR050143">
    <property type="entry name" value="TRIM/RBCC"/>
</dbReference>
<dbReference type="AlphaFoldDB" id="A0AAU7YU77"/>
<evidence type="ECO:0000256" key="2">
    <source>
        <dbReference type="ARBA" id="ARBA00022771"/>
    </source>
</evidence>
<dbReference type="InterPro" id="IPR017907">
    <property type="entry name" value="Znf_RING_CS"/>
</dbReference>
<dbReference type="SUPFAM" id="SSF57850">
    <property type="entry name" value="RING/U-box"/>
    <property type="match status" value="1"/>
</dbReference>
<dbReference type="InterPro" id="IPR000315">
    <property type="entry name" value="Znf_B-box"/>
</dbReference>
<evidence type="ECO:0000256" key="3">
    <source>
        <dbReference type="ARBA" id="ARBA00022833"/>
    </source>
</evidence>
<evidence type="ECO:0000256" key="6">
    <source>
        <dbReference type="SAM" id="MobiDB-lite"/>
    </source>
</evidence>
<dbReference type="InterPro" id="IPR001841">
    <property type="entry name" value="Znf_RING"/>
</dbReference>
<evidence type="ECO:0000259" key="7">
    <source>
        <dbReference type="PROSITE" id="PS50089"/>
    </source>
</evidence>
<feature type="domain" description="RING-type" evidence="7">
    <location>
        <begin position="21"/>
        <end position="64"/>
    </location>
</feature>
<feature type="region of interest" description="Disordered" evidence="6">
    <location>
        <begin position="223"/>
        <end position="278"/>
    </location>
</feature>
<evidence type="ECO:0000256" key="5">
    <source>
        <dbReference type="SAM" id="Coils"/>
    </source>
</evidence>
<dbReference type="PROSITE" id="PS50089">
    <property type="entry name" value="ZF_RING_2"/>
    <property type="match status" value="1"/>
</dbReference>
<organism evidence="8">
    <name type="scientific">Eriocheir sinensis</name>
    <name type="common">Chinese mitten crab</name>
    <dbReference type="NCBI Taxonomy" id="95602"/>
    <lineage>
        <taxon>Eukaryota</taxon>
        <taxon>Metazoa</taxon>
        <taxon>Ecdysozoa</taxon>
        <taxon>Arthropoda</taxon>
        <taxon>Crustacea</taxon>
        <taxon>Multicrustacea</taxon>
        <taxon>Malacostraca</taxon>
        <taxon>Eumalacostraca</taxon>
        <taxon>Eucarida</taxon>
        <taxon>Decapoda</taxon>
        <taxon>Pleocyemata</taxon>
        <taxon>Brachyura</taxon>
        <taxon>Eubrachyura</taxon>
        <taxon>Grapsoidea</taxon>
        <taxon>Varunidae</taxon>
        <taxon>Eriocheir</taxon>
    </lineage>
</organism>
<dbReference type="PANTHER" id="PTHR24103">
    <property type="entry name" value="E3 UBIQUITIN-PROTEIN LIGASE TRIM"/>
    <property type="match status" value="1"/>
</dbReference>
<keyword evidence="3" id="KW-0862">Zinc</keyword>
<feature type="compositionally biased region" description="Basic and acidic residues" evidence="6">
    <location>
        <begin position="228"/>
        <end position="252"/>
    </location>
</feature>
<reference evidence="8" key="1">
    <citation type="submission" date="2024-06" db="EMBL/GenBank/DDBJ databases">
        <authorList>
            <person name="Liu X."/>
            <person name="Ren Q."/>
        </authorList>
    </citation>
    <scope>NUCLEOTIDE SEQUENCE</scope>
</reference>
<keyword evidence="1" id="KW-0479">Metal-binding</keyword>
<dbReference type="SUPFAM" id="SSF57845">
    <property type="entry name" value="B-box zinc-binding domain"/>
    <property type="match status" value="1"/>
</dbReference>
<dbReference type="Gene3D" id="3.30.40.10">
    <property type="entry name" value="Zinc/RING finger domain, C3HC4 (zinc finger)"/>
    <property type="match status" value="1"/>
</dbReference>
<keyword evidence="5" id="KW-0175">Coiled coil</keyword>
<keyword evidence="2 4" id="KW-0863">Zinc-finger</keyword>
<dbReference type="Pfam" id="PF00643">
    <property type="entry name" value="zf-B_box"/>
    <property type="match status" value="1"/>
</dbReference>
<proteinExistence type="evidence at transcript level"/>
<accession>A0AAU7YU77</accession>
<dbReference type="EMBL" id="PP920066">
    <property type="protein sequence ID" value="XCB13555.1"/>
    <property type="molecule type" value="mRNA"/>
</dbReference>
<evidence type="ECO:0000256" key="4">
    <source>
        <dbReference type="PROSITE-ProRule" id="PRU00175"/>
    </source>
</evidence>
<dbReference type="PROSITE" id="PS00518">
    <property type="entry name" value="ZF_RING_1"/>
    <property type="match status" value="1"/>
</dbReference>
<feature type="coiled-coil region" evidence="5">
    <location>
        <begin position="172"/>
        <end position="199"/>
    </location>
</feature>
<evidence type="ECO:0000256" key="1">
    <source>
        <dbReference type="ARBA" id="ARBA00022723"/>
    </source>
</evidence>
<sequence>MSTSVSAPGSNSEGLREAMSCDVCSEVYERTLRTPLVLPCGHTFCRVCLVALKKQGNFLCPSCRAVHNNVQVEALTINFSLLNILPFCNEFTFEQCNTHGDDLRYWCCTCDLPLCSLCLYSGHPQGHTVKLAQTFVQEKKRELTEKIKLFFGNIEDQKKELRGSFHGLDALMEELFHKNACLQDKLADLTNLLDETRKASDISSIRNFEKAVKNFKCKEEDAASGTDVAEKENAKNSEPAKAKDSKLEEAKSVTKSLEPCQEKESSGQSSQDQDTTETKRATIDYHDGRLLLHSLAKPDSKRLSFQMPSEVFLELSVDGRCLGRVFISLWCHMRRAQQFLALCMGTMGPTLLDTTASEKVGNVLAWRHAVDGDNKARTEALLTNLEWGGQWAKPETEGLVAGVESYNSFNMYGQRISTINSVAFGISTESTAGVILQAPFGRVVRGLEVVKAAFQHNPITLVTITNSGLVLPRISL</sequence>
<dbReference type="Gene3D" id="3.30.160.60">
    <property type="entry name" value="Classic Zinc Finger"/>
    <property type="match status" value="1"/>
</dbReference>